<accession>A0A848MBX6</accession>
<dbReference type="EMBL" id="JABBPN010000033">
    <property type="protein sequence ID" value="NMO98205.1"/>
    <property type="molecule type" value="Genomic_DNA"/>
</dbReference>
<evidence type="ECO:0000256" key="2">
    <source>
        <dbReference type="SAM" id="Phobius"/>
    </source>
</evidence>
<keyword evidence="2" id="KW-1133">Transmembrane helix</keyword>
<dbReference type="Proteomes" id="UP000565468">
    <property type="component" value="Unassembled WGS sequence"/>
</dbReference>
<sequence length="96" mass="10032">MAGMGGWNTGMNTSIPPVQAGTAMPPVSHSSGYPGLSVAAASYQSTKVYVQPVAHPHACAPAVLPAACVPKRTGMAAFELVLFILLVIVIRWWHSC</sequence>
<reference evidence="3 4" key="1">
    <citation type="submission" date="2020-04" db="EMBL/GenBank/DDBJ databases">
        <title>Paenibacillus algicola sp. nov., a novel marine bacterium producing alginate lyase.</title>
        <authorList>
            <person name="Huang H."/>
        </authorList>
    </citation>
    <scope>NUCLEOTIDE SEQUENCE [LARGE SCALE GENOMIC DNA]</scope>
    <source>
        <strain evidence="3 4">L7-75</strain>
    </source>
</reference>
<feature type="region of interest" description="Disordered" evidence="1">
    <location>
        <begin position="1"/>
        <end position="28"/>
    </location>
</feature>
<evidence type="ECO:0000256" key="1">
    <source>
        <dbReference type="SAM" id="MobiDB-lite"/>
    </source>
</evidence>
<keyword evidence="4" id="KW-1185">Reference proteome</keyword>
<keyword evidence="2" id="KW-0812">Transmembrane</keyword>
<evidence type="ECO:0000313" key="4">
    <source>
        <dbReference type="Proteomes" id="UP000565468"/>
    </source>
</evidence>
<protein>
    <submittedName>
        <fullName evidence="3">Uncharacterized protein</fullName>
    </submittedName>
</protein>
<evidence type="ECO:0000313" key="3">
    <source>
        <dbReference type="EMBL" id="NMO98205.1"/>
    </source>
</evidence>
<name>A0A848MBX6_PAELE</name>
<gene>
    <name evidence="3" type="ORF">HII30_20860</name>
</gene>
<organism evidence="3 4">
    <name type="scientific">Paenibacillus lemnae</name>
    <dbReference type="NCBI Taxonomy" id="1330551"/>
    <lineage>
        <taxon>Bacteria</taxon>
        <taxon>Bacillati</taxon>
        <taxon>Bacillota</taxon>
        <taxon>Bacilli</taxon>
        <taxon>Bacillales</taxon>
        <taxon>Paenibacillaceae</taxon>
        <taxon>Paenibacillus</taxon>
    </lineage>
</organism>
<keyword evidence="2" id="KW-0472">Membrane</keyword>
<proteinExistence type="predicted"/>
<dbReference type="RefSeq" id="WP_169506977.1">
    <property type="nucleotide sequence ID" value="NZ_JABBPN010000033.1"/>
</dbReference>
<dbReference type="AlphaFoldDB" id="A0A848MBX6"/>
<comment type="caution">
    <text evidence="3">The sequence shown here is derived from an EMBL/GenBank/DDBJ whole genome shotgun (WGS) entry which is preliminary data.</text>
</comment>
<feature type="transmembrane region" description="Helical" evidence="2">
    <location>
        <begin position="76"/>
        <end position="94"/>
    </location>
</feature>